<name>A0A4P7NDJ3_PYROR</name>
<keyword evidence="1" id="KW-0732">Signal</keyword>
<reference evidence="2 3" key="1">
    <citation type="journal article" date="2019" name="Mol. Biol. Evol.">
        <title>Blast fungal genomes show frequent chromosomal changes, gene gains and losses, and effector gene turnover.</title>
        <authorList>
            <person name="Gomez Luciano L.B."/>
            <person name="Jason Tsai I."/>
            <person name="Chuma I."/>
            <person name="Tosa Y."/>
            <person name="Chen Y.H."/>
            <person name="Li J.Y."/>
            <person name="Li M.Y."/>
            <person name="Jade Lu M.Y."/>
            <person name="Nakayashiki H."/>
            <person name="Li W.H."/>
        </authorList>
    </citation>
    <scope>NUCLEOTIDE SEQUENCE [LARGE SCALE GENOMIC DNA]</scope>
    <source>
        <strain evidence="2">MZ5-1-6</strain>
    </source>
</reference>
<accession>A0A4P7NDJ3</accession>
<dbReference type="AlphaFoldDB" id="A0A4P7NDJ3"/>
<feature type="chain" id="PRO_5020736735" evidence="1">
    <location>
        <begin position="20"/>
        <end position="118"/>
    </location>
</feature>
<organism evidence="2 3">
    <name type="scientific">Pyricularia oryzae</name>
    <name type="common">Rice blast fungus</name>
    <name type="synonym">Magnaporthe oryzae</name>
    <dbReference type="NCBI Taxonomy" id="318829"/>
    <lineage>
        <taxon>Eukaryota</taxon>
        <taxon>Fungi</taxon>
        <taxon>Dikarya</taxon>
        <taxon>Ascomycota</taxon>
        <taxon>Pezizomycotina</taxon>
        <taxon>Sordariomycetes</taxon>
        <taxon>Sordariomycetidae</taxon>
        <taxon>Magnaporthales</taxon>
        <taxon>Pyriculariaceae</taxon>
        <taxon>Pyricularia</taxon>
    </lineage>
</organism>
<dbReference type="Proteomes" id="UP000294847">
    <property type="component" value="Chromosome 3"/>
</dbReference>
<protein>
    <submittedName>
        <fullName evidence="2">Uncharacterized protein</fullName>
    </submittedName>
</protein>
<sequence>MQLKSLFAFAALAVVPAVSIPFQGSNTFNNCQVSVRDKSGTEVAHACITAGFSKNVGGAVVSANRQLRFLIKPRMEEAHEKDHSRDVVEDSAGLWGWGMRDYRWWGGPWKAVLVVVKA</sequence>
<evidence type="ECO:0000313" key="3">
    <source>
        <dbReference type="Proteomes" id="UP000294847"/>
    </source>
</evidence>
<evidence type="ECO:0000313" key="2">
    <source>
        <dbReference type="EMBL" id="QBZ60036.1"/>
    </source>
</evidence>
<feature type="signal peptide" evidence="1">
    <location>
        <begin position="1"/>
        <end position="19"/>
    </location>
</feature>
<dbReference type="EMBL" id="CP034206">
    <property type="protein sequence ID" value="QBZ60036.1"/>
    <property type="molecule type" value="Genomic_DNA"/>
</dbReference>
<proteinExistence type="predicted"/>
<evidence type="ECO:0000256" key="1">
    <source>
        <dbReference type="SAM" id="SignalP"/>
    </source>
</evidence>
<gene>
    <name evidence="2" type="ORF">PoMZ_05006</name>
</gene>